<proteinExistence type="predicted"/>
<organism evidence="4 5">
    <name type="scientific">Neorhizobium lilium</name>
    <dbReference type="NCBI Taxonomy" id="2503024"/>
    <lineage>
        <taxon>Bacteria</taxon>
        <taxon>Pseudomonadati</taxon>
        <taxon>Pseudomonadota</taxon>
        <taxon>Alphaproteobacteria</taxon>
        <taxon>Hyphomicrobiales</taxon>
        <taxon>Rhizobiaceae</taxon>
        <taxon>Rhizobium/Agrobacterium group</taxon>
        <taxon>Neorhizobium</taxon>
    </lineage>
</organism>
<keyword evidence="1 2" id="KW-0597">Phosphoprotein</keyword>
<dbReference type="OrthoDB" id="5456285at2"/>
<feature type="domain" description="Response regulatory" evidence="3">
    <location>
        <begin position="3"/>
        <end position="118"/>
    </location>
</feature>
<evidence type="ECO:0000256" key="2">
    <source>
        <dbReference type="PROSITE-ProRule" id="PRU00169"/>
    </source>
</evidence>
<evidence type="ECO:0000313" key="4">
    <source>
        <dbReference type="EMBL" id="RWX81003.1"/>
    </source>
</evidence>
<reference evidence="4 5" key="1">
    <citation type="submission" date="2019-01" db="EMBL/GenBank/DDBJ databases">
        <title>The draft genome of Rhizobium sp. 24NR.</title>
        <authorList>
            <person name="Liu L."/>
            <person name="Liang L."/>
            <person name="Shi S."/>
            <person name="Xu L."/>
            <person name="Wang X."/>
            <person name="Li L."/>
            <person name="Zhang X."/>
        </authorList>
    </citation>
    <scope>NUCLEOTIDE SEQUENCE [LARGE SCALE GENOMIC DNA]</scope>
    <source>
        <strain evidence="4 5">24NR</strain>
    </source>
</reference>
<dbReference type="GO" id="GO:0000160">
    <property type="term" value="P:phosphorelay signal transduction system"/>
    <property type="evidence" value="ECO:0007669"/>
    <property type="project" value="InterPro"/>
</dbReference>
<dbReference type="SUPFAM" id="SSF52172">
    <property type="entry name" value="CheY-like"/>
    <property type="match status" value="1"/>
</dbReference>
<dbReference type="InterPro" id="IPR050595">
    <property type="entry name" value="Bact_response_regulator"/>
</dbReference>
<evidence type="ECO:0000256" key="1">
    <source>
        <dbReference type="ARBA" id="ARBA00022553"/>
    </source>
</evidence>
<gene>
    <name evidence="4" type="ORF">EPK99_01320</name>
</gene>
<evidence type="ECO:0000313" key="5">
    <source>
        <dbReference type="Proteomes" id="UP000287687"/>
    </source>
</evidence>
<name>A0A3S3T351_9HYPH</name>
<dbReference type="PROSITE" id="PS50110">
    <property type="entry name" value="RESPONSE_REGULATORY"/>
    <property type="match status" value="1"/>
</dbReference>
<dbReference type="PANTHER" id="PTHR44591:SF25">
    <property type="entry name" value="CHEMOTAXIS TWO-COMPONENT RESPONSE REGULATOR"/>
    <property type="match status" value="1"/>
</dbReference>
<dbReference type="InterPro" id="IPR001789">
    <property type="entry name" value="Sig_transdc_resp-reg_receiver"/>
</dbReference>
<evidence type="ECO:0000259" key="3">
    <source>
        <dbReference type="PROSITE" id="PS50110"/>
    </source>
</evidence>
<dbReference type="InterPro" id="IPR011006">
    <property type="entry name" value="CheY-like_superfamily"/>
</dbReference>
<dbReference type="SMART" id="SM00448">
    <property type="entry name" value="REC"/>
    <property type="match status" value="1"/>
</dbReference>
<dbReference type="Pfam" id="PF00072">
    <property type="entry name" value="Response_reg"/>
    <property type="match status" value="1"/>
</dbReference>
<dbReference type="Gene3D" id="3.40.50.2300">
    <property type="match status" value="1"/>
</dbReference>
<keyword evidence="5" id="KW-1185">Reference proteome</keyword>
<dbReference type="AlphaFoldDB" id="A0A3S3T351"/>
<dbReference type="PANTHER" id="PTHR44591">
    <property type="entry name" value="STRESS RESPONSE REGULATOR PROTEIN 1"/>
    <property type="match status" value="1"/>
</dbReference>
<feature type="modified residue" description="4-aspartylphosphate" evidence="2">
    <location>
        <position position="53"/>
    </location>
</feature>
<sequence>MKTILVVDDSDLIRWVMKTALEGEGFKVEMAEDGVKAIELITGGLKPDLIITDLNMPNMDGLALIQNVRPMLRFTPILVVSTESQASKRDEAKKLGATGWLTKPVNPEDLLKVIRRVLPGA</sequence>
<dbReference type="EMBL" id="SBIP01000001">
    <property type="protein sequence ID" value="RWX81003.1"/>
    <property type="molecule type" value="Genomic_DNA"/>
</dbReference>
<accession>A0A3S3T351</accession>
<protein>
    <submittedName>
        <fullName evidence="4">Response regulator</fullName>
    </submittedName>
</protein>
<dbReference type="RefSeq" id="WP_128440830.1">
    <property type="nucleotide sequence ID" value="NZ_SBIP01000001.1"/>
</dbReference>
<dbReference type="Proteomes" id="UP000287687">
    <property type="component" value="Unassembled WGS sequence"/>
</dbReference>
<comment type="caution">
    <text evidence="4">The sequence shown here is derived from an EMBL/GenBank/DDBJ whole genome shotgun (WGS) entry which is preliminary data.</text>
</comment>